<proteinExistence type="predicted"/>
<name>A0A8J3ARW8_9BIFI</name>
<dbReference type="Proteomes" id="UP000619536">
    <property type="component" value="Unassembled WGS sequence"/>
</dbReference>
<accession>A0A8J3ARW8</accession>
<evidence type="ECO:0000313" key="1">
    <source>
        <dbReference type="EMBL" id="GGI15506.1"/>
    </source>
</evidence>
<comment type="caution">
    <text evidence="1">The sequence shown here is derived from an EMBL/GenBank/DDBJ whole genome shotgun (WGS) entry which is preliminary data.</text>
</comment>
<gene>
    <name evidence="1" type="ORF">GCM10007377_16240</name>
</gene>
<organism evidence="1 2">
    <name type="scientific">Galliscardovia ingluviei</name>
    <dbReference type="NCBI Taxonomy" id="1769422"/>
    <lineage>
        <taxon>Bacteria</taxon>
        <taxon>Bacillati</taxon>
        <taxon>Actinomycetota</taxon>
        <taxon>Actinomycetes</taxon>
        <taxon>Bifidobacteriales</taxon>
        <taxon>Bifidobacteriaceae</taxon>
        <taxon>Galliscardovia</taxon>
    </lineage>
</organism>
<dbReference type="AlphaFoldDB" id="A0A8J3ARW8"/>
<dbReference type="EMBL" id="BMDH01000006">
    <property type="protein sequence ID" value="GGI15506.1"/>
    <property type="molecule type" value="Genomic_DNA"/>
</dbReference>
<sequence>MYYVQVPGAIYEVSYKLNNTNHINNVFKNTTVRVVKTQNENQLDYFVRMNNLLALQRRVGEWENSLNYARKLSRKPAVKGELHVRKLDEAERTALHERLVGKQISHVYL</sequence>
<evidence type="ECO:0000313" key="2">
    <source>
        <dbReference type="Proteomes" id="UP000619536"/>
    </source>
</evidence>
<protein>
    <submittedName>
        <fullName evidence="1">Uncharacterized protein</fullName>
    </submittedName>
</protein>
<reference evidence="1" key="2">
    <citation type="submission" date="2020-09" db="EMBL/GenBank/DDBJ databases">
        <authorList>
            <person name="Sun Q."/>
            <person name="Sedlacek I."/>
        </authorList>
    </citation>
    <scope>NUCLEOTIDE SEQUENCE</scope>
    <source>
        <strain evidence="1">CCM 8606</strain>
    </source>
</reference>
<reference evidence="1" key="1">
    <citation type="journal article" date="2014" name="Int. J. Syst. Evol. Microbiol.">
        <title>Complete genome sequence of Corynebacterium casei LMG S-19264T (=DSM 44701T), isolated from a smear-ripened cheese.</title>
        <authorList>
            <consortium name="US DOE Joint Genome Institute (JGI-PGF)"/>
            <person name="Walter F."/>
            <person name="Albersmeier A."/>
            <person name="Kalinowski J."/>
            <person name="Ruckert C."/>
        </authorList>
    </citation>
    <scope>NUCLEOTIDE SEQUENCE</scope>
    <source>
        <strain evidence="1">CCM 8606</strain>
    </source>
</reference>
<keyword evidence="2" id="KW-1185">Reference proteome</keyword>